<proteinExistence type="predicted"/>
<gene>
    <name evidence="1" type="ORF">HS1_001999</name>
</gene>
<evidence type="ECO:0000313" key="2">
    <source>
        <dbReference type="Proteomes" id="UP000070560"/>
    </source>
</evidence>
<dbReference type="KEGG" id="daw:HS1_001999"/>
<organism evidence="1 2">
    <name type="scientific">Desulfofervidus auxilii</name>
    <dbReference type="NCBI Taxonomy" id="1621989"/>
    <lineage>
        <taxon>Bacteria</taxon>
        <taxon>Pseudomonadati</taxon>
        <taxon>Thermodesulfobacteriota</taxon>
        <taxon>Candidatus Desulfofervidia</taxon>
        <taxon>Candidatus Desulfofervidales</taxon>
        <taxon>Candidatus Desulfofervidaceae</taxon>
        <taxon>Candidatus Desulfofervidus</taxon>
    </lineage>
</organism>
<evidence type="ECO:0000313" key="1">
    <source>
        <dbReference type="EMBL" id="AMM41791.1"/>
    </source>
</evidence>
<keyword evidence="2" id="KW-1185">Reference proteome</keyword>
<accession>A0A7U4TIT5</accession>
<reference evidence="1 2" key="1">
    <citation type="submission" date="2015-10" db="EMBL/GenBank/DDBJ databases">
        <title>Candidatus Desulfofervidus auxilii, a hydrogenotrophic sulfate-reducing bacterium involved in the thermophilic anaerobic oxidation of methane.</title>
        <authorList>
            <person name="Krukenberg V."/>
            <person name="Richter M."/>
            <person name="Wegener G."/>
        </authorList>
    </citation>
    <scope>NUCLEOTIDE SEQUENCE [LARGE SCALE GENOMIC DNA]</scope>
    <source>
        <strain evidence="1 2">HS1</strain>
    </source>
</reference>
<dbReference type="AlphaFoldDB" id="A0A7U4TIT5"/>
<dbReference type="Proteomes" id="UP000070560">
    <property type="component" value="Chromosome"/>
</dbReference>
<dbReference type="EMBL" id="CP013015">
    <property type="protein sequence ID" value="AMM41791.1"/>
    <property type="molecule type" value="Genomic_DNA"/>
</dbReference>
<name>A0A7U4TIT5_DESA2</name>
<sequence>MASNIGEIEKDFKKLIAFKCRLRYIYLIEIIIGDENSLRTAKERIRSLNNSDGEEIILIEFNTDSWKANDYKIKYRSNVA</sequence>
<protein>
    <submittedName>
        <fullName evidence="1">Uncharacterized protein</fullName>
    </submittedName>
</protein>